<sequence>MTWNKAYLADYQEIPDGGFVAFGSSRGKIKDPLGKFKGKADEGFLVGYSITSKAFRVFNFKTRKVKENLHVRFLENKPNVAGTGPKWIFDIDYLTYSMNYIPVSAGNQTDKNAGPQDTNGNAGTQDNVDARKKVSDQHYIVLPLCSSISSTYKSSDDKPADDKPKDDIGSKTVKEPVNKDDQAYKDEIDRLMSQEKEARDAVDAIRKYNPINAASTSGIFSAGGPSSPYPDAFIPANTLLHVDQDDSQIPDLEGTTELQSTGIFNSAYDDDLDKFDSPIQSVGIEADFNNMESSTIMEPKKVYQALDDESWVEAMQEELLDSPFDLEAYSDSDYAEANLDRKSITRGCQFLGTRLISWQCKKQTIVATSTTEAEYISAALCYGQTEENAEFYQIVDFLSTCSINYALNVSPTIYASYIEQFWNTTISKTVNSVKQIHAIVDGKVVVISESSVRSDLLFNDKDDVACLTNAEFLKSLRHTVRSEEDRMEQETDLMDFVPPTPYDSPLSGGHTPRSDEDCLRFSDQKVAKESEKKQRARTLGMKLFKIEELGLSDKGSGETKVFDYTTAAEKDVNAAEPVSTAGDVVNAASVIPDVSAAGPSTSVVGPSTSTAEEIFEDEMTTMADTLMAIRRKRPRTTSLLIHDVEEEPRRATLSPTV</sequence>
<protein>
    <submittedName>
        <fullName evidence="3">Ribonuclease H-like domain-containing protein</fullName>
    </submittedName>
</protein>
<dbReference type="InterPro" id="IPR057670">
    <property type="entry name" value="SH3_retrovirus"/>
</dbReference>
<feature type="domain" description="Retroviral polymerase SH3-like" evidence="2">
    <location>
        <begin position="33"/>
        <end position="77"/>
    </location>
</feature>
<evidence type="ECO:0000313" key="3">
    <source>
        <dbReference type="EMBL" id="GEX53647.1"/>
    </source>
</evidence>
<dbReference type="PANTHER" id="PTHR11439">
    <property type="entry name" value="GAG-POL-RELATED RETROTRANSPOSON"/>
    <property type="match status" value="1"/>
</dbReference>
<dbReference type="PANTHER" id="PTHR11439:SF495">
    <property type="entry name" value="REVERSE TRANSCRIPTASE, RNA-DEPENDENT DNA POLYMERASE-RELATED"/>
    <property type="match status" value="1"/>
</dbReference>
<reference evidence="3" key="1">
    <citation type="journal article" date="2019" name="Sci. Rep.">
        <title>Draft genome of Tanacetum cinerariifolium, the natural source of mosquito coil.</title>
        <authorList>
            <person name="Yamashiro T."/>
            <person name="Shiraishi A."/>
            <person name="Satake H."/>
            <person name="Nakayama K."/>
        </authorList>
    </citation>
    <scope>NUCLEOTIDE SEQUENCE</scope>
</reference>
<proteinExistence type="predicted"/>
<feature type="region of interest" description="Disordered" evidence="1">
    <location>
        <begin position="106"/>
        <end position="127"/>
    </location>
</feature>
<accession>A0A699H7S9</accession>
<comment type="caution">
    <text evidence="3">The sequence shown here is derived from an EMBL/GenBank/DDBJ whole genome shotgun (WGS) entry which is preliminary data.</text>
</comment>
<dbReference type="EMBL" id="BKCJ010114166">
    <property type="protein sequence ID" value="GEX53647.1"/>
    <property type="molecule type" value="Genomic_DNA"/>
</dbReference>
<evidence type="ECO:0000259" key="2">
    <source>
        <dbReference type="Pfam" id="PF25597"/>
    </source>
</evidence>
<feature type="compositionally biased region" description="Basic and acidic residues" evidence="1">
    <location>
        <begin position="154"/>
        <end position="184"/>
    </location>
</feature>
<dbReference type="CDD" id="cd09272">
    <property type="entry name" value="RNase_HI_RT_Ty1"/>
    <property type="match status" value="1"/>
</dbReference>
<dbReference type="AlphaFoldDB" id="A0A699H7S9"/>
<name>A0A699H7S9_TANCI</name>
<dbReference type="Pfam" id="PF25597">
    <property type="entry name" value="SH3_retrovirus"/>
    <property type="match status" value="1"/>
</dbReference>
<organism evidence="3">
    <name type="scientific">Tanacetum cinerariifolium</name>
    <name type="common">Dalmatian daisy</name>
    <name type="synonym">Chrysanthemum cinerariifolium</name>
    <dbReference type="NCBI Taxonomy" id="118510"/>
    <lineage>
        <taxon>Eukaryota</taxon>
        <taxon>Viridiplantae</taxon>
        <taxon>Streptophyta</taxon>
        <taxon>Embryophyta</taxon>
        <taxon>Tracheophyta</taxon>
        <taxon>Spermatophyta</taxon>
        <taxon>Magnoliopsida</taxon>
        <taxon>eudicotyledons</taxon>
        <taxon>Gunneridae</taxon>
        <taxon>Pentapetalae</taxon>
        <taxon>asterids</taxon>
        <taxon>campanulids</taxon>
        <taxon>Asterales</taxon>
        <taxon>Asteraceae</taxon>
        <taxon>Asteroideae</taxon>
        <taxon>Anthemideae</taxon>
        <taxon>Anthemidinae</taxon>
        <taxon>Tanacetum</taxon>
    </lineage>
</organism>
<gene>
    <name evidence="3" type="ORF">Tci_325622</name>
</gene>
<evidence type="ECO:0000256" key="1">
    <source>
        <dbReference type="SAM" id="MobiDB-lite"/>
    </source>
</evidence>
<feature type="region of interest" description="Disordered" evidence="1">
    <location>
        <begin position="151"/>
        <end position="184"/>
    </location>
</feature>